<dbReference type="EMBL" id="BSTX01000002">
    <property type="protein sequence ID" value="GLZ78082.1"/>
    <property type="molecule type" value="Genomic_DNA"/>
</dbReference>
<keyword evidence="2" id="KW-1133">Transmembrane helix</keyword>
<proteinExistence type="predicted"/>
<organism evidence="3 4">
    <name type="scientific">Actinorhabdospora filicis</name>
    <dbReference type="NCBI Taxonomy" id="1785913"/>
    <lineage>
        <taxon>Bacteria</taxon>
        <taxon>Bacillati</taxon>
        <taxon>Actinomycetota</taxon>
        <taxon>Actinomycetes</taxon>
        <taxon>Micromonosporales</taxon>
        <taxon>Micromonosporaceae</taxon>
        <taxon>Actinorhabdospora</taxon>
    </lineage>
</organism>
<dbReference type="RefSeq" id="WP_285663256.1">
    <property type="nucleotide sequence ID" value="NZ_BSTX01000002.1"/>
</dbReference>
<protein>
    <submittedName>
        <fullName evidence="3">Uncharacterized protein</fullName>
    </submittedName>
</protein>
<sequence>MGMMWGWHSAFSPMMAPWTWFGWMAGLAVWTGAVVLVTWALTRHPDSRGRHDERPPSTPHEPRRPDDR</sequence>
<keyword evidence="4" id="KW-1185">Reference proteome</keyword>
<evidence type="ECO:0000256" key="1">
    <source>
        <dbReference type="SAM" id="MobiDB-lite"/>
    </source>
</evidence>
<gene>
    <name evidence="3" type="ORF">Afil01_28890</name>
</gene>
<dbReference type="Proteomes" id="UP001165079">
    <property type="component" value="Unassembled WGS sequence"/>
</dbReference>
<dbReference type="AlphaFoldDB" id="A0A9W6W3F1"/>
<feature type="region of interest" description="Disordered" evidence="1">
    <location>
        <begin position="45"/>
        <end position="68"/>
    </location>
</feature>
<evidence type="ECO:0000313" key="3">
    <source>
        <dbReference type="EMBL" id="GLZ78082.1"/>
    </source>
</evidence>
<keyword evidence="2" id="KW-0812">Transmembrane</keyword>
<comment type="caution">
    <text evidence="3">The sequence shown here is derived from an EMBL/GenBank/DDBJ whole genome shotgun (WGS) entry which is preliminary data.</text>
</comment>
<evidence type="ECO:0000256" key="2">
    <source>
        <dbReference type="SAM" id="Phobius"/>
    </source>
</evidence>
<name>A0A9W6W3F1_9ACTN</name>
<evidence type="ECO:0000313" key="4">
    <source>
        <dbReference type="Proteomes" id="UP001165079"/>
    </source>
</evidence>
<keyword evidence="2" id="KW-0472">Membrane</keyword>
<accession>A0A9W6W3F1</accession>
<reference evidence="3" key="1">
    <citation type="submission" date="2023-03" db="EMBL/GenBank/DDBJ databases">
        <title>Actinorhabdospora filicis NBRC 111898.</title>
        <authorList>
            <person name="Ichikawa N."/>
            <person name="Sato H."/>
            <person name="Tonouchi N."/>
        </authorList>
    </citation>
    <scope>NUCLEOTIDE SEQUENCE</scope>
    <source>
        <strain evidence="3">NBRC 111898</strain>
    </source>
</reference>
<feature type="transmembrane region" description="Helical" evidence="2">
    <location>
        <begin position="20"/>
        <end position="41"/>
    </location>
</feature>